<sequence>MKDVQKVEKMVLVELRGLSAQTVTDIDLLISSKAAFAETPPAASIIPKLRYKICLTYSINFSKFFSMGKKWLPDRQVMPTITCILYAHCCESDTKTMPALTPELNIQ</sequence>
<reference evidence="2" key="1">
    <citation type="submission" date="2022-11" db="UniProtKB">
        <authorList>
            <consortium name="WormBaseParasite"/>
        </authorList>
    </citation>
    <scope>IDENTIFICATION</scope>
</reference>
<evidence type="ECO:0000313" key="2">
    <source>
        <dbReference type="WBParaSite" id="nRc.2.0.1.t14107-RA"/>
    </source>
</evidence>
<dbReference type="AlphaFoldDB" id="A0A915IIV5"/>
<accession>A0A915IIV5</accession>
<proteinExistence type="predicted"/>
<evidence type="ECO:0000313" key="1">
    <source>
        <dbReference type="Proteomes" id="UP000887565"/>
    </source>
</evidence>
<organism evidence="1 2">
    <name type="scientific">Romanomermis culicivorax</name>
    <name type="common">Nematode worm</name>
    <dbReference type="NCBI Taxonomy" id="13658"/>
    <lineage>
        <taxon>Eukaryota</taxon>
        <taxon>Metazoa</taxon>
        <taxon>Ecdysozoa</taxon>
        <taxon>Nematoda</taxon>
        <taxon>Enoplea</taxon>
        <taxon>Dorylaimia</taxon>
        <taxon>Mermithida</taxon>
        <taxon>Mermithoidea</taxon>
        <taxon>Mermithidae</taxon>
        <taxon>Romanomermis</taxon>
    </lineage>
</organism>
<name>A0A915IIV5_ROMCU</name>
<dbReference type="WBParaSite" id="nRc.2.0.1.t14107-RA">
    <property type="protein sequence ID" value="nRc.2.0.1.t14107-RA"/>
    <property type="gene ID" value="nRc.2.0.1.g14107"/>
</dbReference>
<keyword evidence="1" id="KW-1185">Reference proteome</keyword>
<protein>
    <submittedName>
        <fullName evidence="2">Uncharacterized protein</fullName>
    </submittedName>
</protein>
<dbReference type="Proteomes" id="UP000887565">
    <property type="component" value="Unplaced"/>
</dbReference>